<dbReference type="eggNOG" id="KOG1721">
    <property type="taxonomic scope" value="Eukaryota"/>
</dbReference>
<dbReference type="Proteomes" id="UP000008062">
    <property type="component" value="Chromosome 5"/>
</dbReference>
<feature type="region of interest" description="Disordered" evidence="7">
    <location>
        <begin position="103"/>
        <end position="123"/>
    </location>
</feature>
<evidence type="ECO:0000313" key="10">
    <source>
        <dbReference type="Proteomes" id="UP000008062"/>
    </source>
</evidence>
<organism evidence="9 10">
    <name type="scientific">Zymoseptoria tritici (strain CBS 115943 / IPO323)</name>
    <name type="common">Speckled leaf blotch fungus</name>
    <name type="synonym">Septoria tritici</name>
    <dbReference type="NCBI Taxonomy" id="336722"/>
    <lineage>
        <taxon>Eukaryota</taxon>
        <taxon>Fungi</taxon>
        <taxon>Dikarya</taxon>
        <taxon>Ascomycota</taxon>
        <taxon>Pezizomycotina</taxon>
        <taxon>Dothideomycetes</taxon>
        <taxon>Dothideomycetidae</taxon>
        <taxon>Mycosphaerellales</taxon>
        <taxon>Mycosphaerellaceae</taxon>
        <taxon>Zymoseptoria</taxon>
    </lineage>
</organism>
<keyword evidence="2" id="KW-0677">Repeat</keyword>
<dbReference type="KEGG" id="ztr:MYCGRDRAFT_93384"/>
<dbReference type="GeneID" id="13394057"/>
<dbReference type="PROSITE" id="PS00028">
    <property type="entry name" value="ZINC_FINGER_C2H2_1"/>
    <property type="match status" value="2"/>
</dbReference>
<dbReference type="Pfam" id="PF00096">
    <property type="entry name" value="zf-C2H2"/>
    <property type="match status" value="2"/>
</dbReference>
<dbReference type="GO" id="GO:0008270">
    <property type="term" value="F:zinc ion binding"/>
    <property type="evidence" value="ECO:0007669"/>
    <property type="project" value="UniProtKB-KW"/>
</dbReference>
<feature type="compositionally biased region" description="Polar residues" evidence="7">
    <location>
        <begin position="254"/>
        <end position="271"/>
    </location>
</feature>
<dbReference type="Gene3D" id="3.30.160.60">
    <property type="entry name" value="Classic Zinc Finger"/>
    <property type="match status" value="2"/>
</dbReference>
<dbReference type="InParanoid" id="F9XBH3"/>
<evidence type="ECO:0000256" key="5">
    <source>
        <dbReference type="ARBA" id="ARBA00023242"/>
    </source>
</evidence>
<accession>F9XBH3</accession>
<dbReference type="EMBL" id="CM001200">
    <property type="protein sequence ID" value="EGP87257.1"/>
    <property type="molecule type" value="Genomic_DNA"/>
</dbReference>
<keyword evidence="10" id="KW-1185">Reference proteome</keyword>
<dbReference type="GO" id="GO:0000981">
    <property type="term" value="F:DNA-binding transcription factor activity, RNA polymerase II-specific"/>
    <property type="evidence" value="ECO:0007669"/>
    <property type="project" value="TreeGrafter"/>
</dbReference>
<evidence type="ECO:0000256" key="7">
    <source>
        <dbReference type="SAM" id="MobiDB-lite"/>
    </source>
</evidence>
<protein>
    <recommendedName>
        <fullName evidence="8">C2H2-type domain-containing protein</fullName>
    </recommendedName>
</protein>
<dbReference type="HOGENOM" id="CLU_678281_0_0_1"/>
<dbReference type="AlphaFoldDB" id="F9XBH3"/>
<dbReference type="GO" id="GO:0000785">
    <property type="term" value="C:chromatin"/>
    <property type="evidence" value="ECO:0007669"/>
    <property type="project" value="TreeGrafter"/>
</dbReference>
<dbReference type="PROSITE" id="PS50157">
    <property type="entry name" value="ZINC_FINGER_C2H2_2"/>
    <property type="match status" value="2"/>
</dbReference>
<keyword evidence="1" id="KW-0479">Metal-binding</keyword>
<feature type="region of interest" description="Disordered" evidence="7">
    <location>
        <begin position="283"/>
        <end position="304"/>
    </location>
</feature>
<evidence type="ECO:0000256" key="2">
    <source>
        <dbReference type="ARBA" id="ARBA00022737"/>
    </source>
</evidence>
<dbReference type="SMART" id="SM00355">
    <property type="entry name" value="ZnF_C2H2"/>
    <property type="match status" value="3"/>
</dbReference>
<evidence type="ECO:0000256" key="1">
    <source>
        <dbReference type="ARBA" id="ARBA00022723"/>
    </source>
</evidence>
<evidence type="ECO:0000256" key="6">
    <source>
        <dbReference type="PROSITE-ProRule" id="PRU00042"/>
    </source>
</evidence>
<sequence>MPWYRRQPALPSFTMLAASYSVMMKGPPDHDITKPAATGRRLENWDPQLRELGLWAAQEPETSSSSQHFNHDVDEGVHAAREIPPHPPSAFTAQYAPHAELDDLIDSDNDNTRNPLQHYNPPTEYGIQTPSASTSSQLHPELPYFTSPPPQHLHPYGLASPTTNRHDQHGGHTPSNWTWSTSSQDQVWFTPPALNSKPGPGSSSTAAVHNPEAFWDIASDVDPSFAMLSYQEQAALLTTLQGSQPLPQPACIEQDTTQGEPSPTGSQQGLQSAFSWRLIQPNTRLEPNSNPTTSQGPMSIAASATPSQASAYTCSSDGCGKSFKDKSGLDHHTRYHKEPNNPWICTICEPNTVWRWKKEYHKHLTTHSEERPWLCTQLGCTKTFKRRDHMLRHMQNVHGMSSASNS</sequence>
<reference evidence="9 10" key="1">
    <citation type="journal article" date="2011" name="PLoS Genet.">
        <title>Finished genome of the fungal wheat pathogen Mycosphaerella graminicola reveals dispensome structure, chromosome plasticity, and stealth pathogenesis.</title>
        <authorList>
            <person name="Goodwin S.B."/>
            <person name="Ben M'barek S."/>
            <person name="Dhillon B."/>
            <person name="Wittenberg A.H.J."/>
            <person name="Crane C.F."/>
            <person name="Hane J.K."/>
            <person name="Foster A.J."/>
            <person name="Van der Lee T.A.J."/>
            <person name="Grimwood J."/>
            <person name="Aerts A."/>
            <person name="Antoniw J."/>
            <person name="Bailey A."/>
            <person name="Bluhm B."/>
            <person name="Bowler J."/>
            <person name="Bristow J."/>
            <person name="van der Burgt A."/>
            <person name="Canto-Canche B."/>
            <person name="Churchill A.C.L."/>
            <person name="Conde-Ferraez L."/>
            <person name="Cools H.J."/>
            <person name="Coutinho P.M."/>
            <person name="Csukai M."/>
            <person name="Dehal P."/>
            <person name="De Wit P."/>
            <person name="Donzelli B."/>
            <person name="van de Geest H.C."/>
            <person name="van Ham R.C.H.J."/>
            <person name="Hammond-Kosack K.E."/>
            <person name="Henrissat B."/>
            <person name="Kilian A."/>
            <person name="Kobayashi A.K."/>
            <person name="Koopmann E."/>
            <person name="Kourmpetis Y."/>
            <person name="Kuzniar A."/>
            <person name="Lindquist E."/>
            <person name="Lombard V."/>
            <person name="Maliepaard C."/>
            <person name="Martins N."/>
            <person name="Mehrabi R."/>
            <person name="Nap J.P.H."/>
            <person name="Ponomarenko A."/>
            <person name="Rudd J.J."/>
            <person name="Salamov A."/>
            <person name="Schmutz J."/>
            <person name="Schouten H.J."/>
            <person name="Shapiro H."/>
            <person name="Stergiopoulos I."/>
            <person name="Torriani S.F.F."/>
            <person name="Tu H."/>
            <person name="de Vries R.P."/>
            <person name="Waalwijk C."/>
            <person name="Ware S.B."/>
            <person name="Wiebenga A."/>
            <person name="Zwiers L.-H."/>
            <person name="Oliver R.P."/>
            <person name="Grigoriev I.V."/>
            <person name="Kema G.H.J."/>
        </authorList>
    </citation>
    <scope>NUCLEOTIDE SEQUENCE [LARGE SCALE GENOMIC DNA]</scope>
    <source>
        <strain evidence="10">CBS 115943 / IPO323</strain>
    </source>
</reference>
<keyword evidence="3 6" id="KW-0863">Zinc-finger</keyword>
<dbReference type="OrthoDB" id="4748970at2759"/>
<dbReference type="OMA" id="LTPDIHM"/>
<name>F9XBH3_ZYMTI</name>
<keyword evidence="5" id="KW-0539">Nucleus</keyword>
<evidence type="ECO:0000259" key="8">
    <source>
        <dbReference type="PROSITE" id="PS50157"/>
    </source>
</evidence>
<proteinExistence type="predicted"/>
<evidence type="ECO:0000313" key="9">
    <source>
        <dbReference type="EMBL" id="EGP87257.1"/>
    </source>
</evidence>
<evidence type="ECO:0000256" key="3">
    <source>
        <dbReference type="ARBA" id="ARBA00022771"/>
    </source>
</evidence>
<evidence type="ECO:0000256" key="4">
    <source>
        <dbReference type="ARBA" id="ARBA00022833"/>
    </source>
</evidence>
<keyword evidence="4" id="KW-0862">Zinc</keyword>
<dbReference type="RefSeq" id="XP_003852281.1">
    <property type="nucleotide sequence ID" value="XM_003852233.1"/>
</dbReference>
<dbReference type="InterPro" id="IPR013087">
    <property type="entry name" value="Znf_C2H2_type"/>
</dbReference>
<feature type="domain" description="C2H2-type" evidence="8">
    <location>
        <begin position="373"/>
        <end position="403"/>
    </location>
</feature>
<dbReference type="InterPro" id="IPR036236">
    <property type="entry name" value="Znf_C2H2_sf"/>
</dbReference>
<dbReference type="PANTHER" id="PTHR14003:SF23">
    <property type="entry name" value="ZINC FINGER PROTEIN 143"/>
    <property type="match status" value="1"/>
</dbReference>
<gene>
    <name evidence="9" type="ORF">MYCGRDRAFT_93384</name>
</gene>
<feature type="domain" description="C2H2-type" evidence="8">
    <location>
        <begin position="312"/>
        <end position="341"/>
    </location>
</feature>
<dbReference type="SUPFAM" id="SSF57667">
    <property type="entry name" value="beta-beta-alpha zinc fingers"/>
    <property type="match status" value="2"/>
</dbReference>
<feature type="region of interest" description="Disordered" evidence="7">
    <location>
        <begin position="247"/>
        <end position="271"/>
    </location>
</feature>
<dbReference type="GO" id="GO:0000978">
    <property type="term" value="F:RNA polymerase II cis-regulatory region sequence-specific DNA binding"/>
    <property type="evidence" value="ECO:0007669"/>
    <property type="project" value="TreeGrafter"/>
</dbReference>
<dbReference type="GO" id="GO:0005667">
    <property type="term" value="C:transcription regulator complex"/>
    <property type="evidence" value="ECO:0007669"/>
    <property type="project" value="TreeGrafter"/>
</dbReference>
<dbReference type="PANTHER" id="PTHR14003">
    <property type="entry name" value="TRANSCRIPTIONAL REPRESSOR PROTEIN YY"/>
    <property type="match status" value="1"/>
</dbReference>